<feature type="compositionally biased region" description="Low complexity" evidence="1">
    <location>
        <begin position="479"/>
        <end position="501"/>
    </location>
</feature>
<sequence>MALWIVYFTLIASGHFVSGQSSVTSGDTASETVRTSVPGGSSVGAGGYNVRSPTGVRSAVPGLSSLTQLASKSVPITWGHFFRPSVLRLALCSDLFWAWVAYNSDSLVSAGLVQGWPEYADIPDFEISTTYGISIDQCRFPCLASFTFNCNRVKDSPGVLGRSEVSTCWAKSIKNIWIQHFKFQSDSKSAKDRSNAASSSDEGSSTQTAPTEFTHETSTHTHQITLRQNATFTLRQNATFILRQNVTFIFRQNVTFTLRQNASVILCTGPGPAVAEGGSAVAANRAETDKICPGQNWRHGRVQSLRGTNGGTLSRRRPEQQKDGRSLSRPTDRQLSPASGTVQSRARNPQADRDKYPTGSSHRTSRKRGSNPTAASTSCATAAAHNPAGRFSYASDSAIRSATQPATTCSTASCGIQPKPAGVCSRCTAHKSSPNARYHIHITYHCPTQPSAVKPAPTPLVTVMPTNPLPPSQPVPTFQPTTSTPSALTTQTSQPQPQPATNFLNELPPSLGLSPDEVMARMPPNVAQNETLRALFFEMITRARLKAMEARQQSQVSNTDRMTTQPQTPVISTTPSPVISSTNPQANPTTEPPPQAPVVESPANAAAPSPFVILLPKESGGVASSINIDTLKALLGGGAPSLPSTLQAAATETPQVAQTTQPPATTMIPGTTPQQIITTVTTTPLPPTTTFLGIVLEPAITFSLSLPESSIHNIRSPSMHTLLQPMISATIGKAETAKSKIEQFKTALYDTLTSDPNSYVIVTNVNRYDVFYARDDGGPTILVEELLPGYLTGNVDKTKISSTLSTGLVPVLQFEWMFEKGTVPTTATEAVDIILARLHHSQHTPQPAPQQPVQPVIPVVVDTTTAPPPPPPITTPPAPQQPVQPIIPVVVDTTTAPPPPPPPITTPPQQQPVQPIIPVVVDTTTAPEITSDSSSSDPSEADRDSSHNSTYTAPHIYRLNTNPEPQLSSPTTHPPPLTTQSRTFVPSLAIVTTSPPPVVAPATPPPVPIAAQVTPPPVPVAAPANNGGWNMWTSTPGTMFRQMFFGNFMNPFLSVTPQVSSITDFWKVRHPNQAPAVTPAPVAMPTVAPATTLAPRSVVQTTPYSVPAVTPAPVAMPTVPPATTLPPSAVVIETTLLPWSGQQNNFQTQSLSTEVSNFPSNVVETGLNPPPTPFLSHNVVSGQATPVGTHNVMTSNSPLPTTAPPASFVPQNAISSEIYTPQGVQTPQINEVVHSQNPVTSQQSTQTMQTSQTNDVISGNTQQASGSLQNDPAGASGSNQ</sequence>
<feature type="compositionally biased region" description="Low complexity" evidence="1">
    <location>
        <begin position="883"/>
        <end position="895"/>
    </location>
</feature>
<dbReference type="AlphaFoldDB" id="A0ABD0JAI3"/>
<evidence type="ECO:0000313" key="4">
    <source>
        <dbReference type="Proteomes" id="UP001519460"/>
    </source>
</evidence>
<name>A0ABD0JAI3_9CAEN</name>
<feature type="region of interest" description="Disordered" evidence="1">
    <location>
        <begin position="551"/>
        <end position="602"/>
    </location>
</feature>
<feature type="compositionally biased region" description="Pro residues" evidence="1">
    <location>
        <begin position="866"/>
        <end position="882"/>
    </location>
</feature>
<feature type="compositionally biased region" description="Low complexity" evidence="1">
    <location>
        <begin position="1240"/>
        <end position="1253"/>
    </location>
</feature>
<proteinExistence type="predicted"/>
<feature type="chain" id="PRO_5044836502" evidence="2">
    <location>
        <begin position="20"/>
        <end position="1280"/>
    </location>
</feature>
<evidence type="ECO:0000256" key="1">
    <source>
        <dbReference type="SAM" id="MobiDB-lite"/>
    </source>
</evidence>
<keyword evidence="4" id="KW-1185">Reference proteome</keyword>
<feature type="region of interest" description="Disordered" evidence="1">
    <location>
        <begin position="927"/>
        <end position="980"/>
    </location>
</feature>
<feature type="compositionally biased region" description="Low complexity" evidence="1">
    <location>
        <begin position="195"/>
        <end position="205"/>
    </location>
</feature>
<feature type="region of interest" description="Disordered" evidence="1">
    <location>
        <begin position="862"/>
        <end position="913"/>
    </location>
</feature>
<feature type="compositionally biased region" description="Polar residues" evidence="1">
    <location>
        <begin position="1254"/>
        <end position="1280"/>
    </location>
</feature>
<feature type="compositionally biased region" description="Polar residues" evidence="1">
    <location>
        <begin position="333"/>
        <end position="347"/>
    </location>
</feature>
<protein>
    <submittedName>
        <fullName evidence="3">Uncharacterized protein</fullName>
    </submittedName>
</protein>
<feature type="signal peptide" evidence="2">
    <location>
        <begin position="1"/>
        <end position="19"/>
    </location>
</feature>
<dbReference type="Proteomes" id="UP001519460">
    <property type="component" value="Unassembled WGS sequence"/>
</dbReference>
<gene>
    <name evidence="3" type="ORF">BaRGS_00036771</name>
</gene>
<dbReference type="EMBL" id="JACVVK020000527">
    <property type="protein sequence ID" value="KAK7467993.1"/>
    <property type="molecule type" value="Genomic_DNA"/>
</dbReference>
<keyword evidence="2" id="KW-0732">Signal</keyword>
<reference evidence="3 4" key="1">
    <citation type="journal article" date="2023" name="Sci. Data">
        <title>Genome assembly of the Korean intertidal mud-creeper Batillaria attramentaria.</title>
        <authorList>
            <person name="Patra A.K."/>
            <person name="Ho P.T."/>
            <person name="Jun S."/>
            <person name="Lee S.J."/>
            <person name="Kim Y."/>
            <person name="Won Y.J."/>
        </authorList>
    </citation>
    <scope>NUCLEOTIDE SEQUENCE [LARGE SCALE GENOMIC DNA]</scope>
    <source>
        <strain evidence="3">Wonlab-2016</strain>
    </source>
</reference>
<feature type="compositionally biased region" description="Basic and acidic residues" evidence="1">
    <location>
        <begin position="316"/>
        <end position="332"/>
    </location>
</feature>
<feature type="compositionally biased region" description="Polar residues" evidence="1">
    <location>
        <begin position="551"/>
        <end position="562"/>
    </location>
</feature>
<feature type="region of interest" description="Disordered" evidence="1">
    <location>
        <begin position="192"/>
        <end position="222"/>
    </location>
</feature>
<feature type="region of interest" description="Disordered" evidence="1">
    <location>
        <begin position="1180"/>
        <end position="1207"/>
    </location>
</feature>
<evidence type="ECO:0000313" key="3">
    <source>
        <dbReference type="EMBL" id="KAK7467993.1"/>
    </source>
</evidence>
<feature type="compositionally biased region" description="Low complexity" evidence="1">
    <location>
        <begin position="927"/>
        <end position="938"/>
    </location>
</feature>
<evidence type="ECO:0000256" key="2">
    <source>
        <dbReference type="SAM" id="SignalP"/>
    </source>
</evidence>
<comment type="caution">
    <text evidence="3">The sequence shown here is derived from an EMBL/GenBank/DDBJ whole genome shotgun (WGS) entry which is preliminary data.</text>
</comment>
<feature type="region of interest" description="Disordered" evidence="1">
    <location>
        <begin position="292"/>
        <end position="382"/>
    </location>
</feature>
<feature type="compositionally biased region" description="Low complexity" evidence="1">
    <location>
        <begin position="563"/>
        <end position="582"/>
    </location>
</feature>
<feature type="compositionally biased region" description="Polar residues" evidence="1">
    <location>
        <begin position="1180"/>
        <end position="1200"/>
    </location>
</feature>
<feature type="region of interest" description="Disordered" evidence="1">
    <location>
        <begin position="1236"/>
        <end position="1280"/>
    </location>
</feature>
<accession>A0ABD0JAI3</accession>
<feature type="compositionally biased region" description="Low complexity" evidence="1">
    <location>
        <begin position="373"/>
        <end position="382"/>
    </location>
</feature>
<feature type="compositionally biased region" description="Pro residues" evidence="1">
    <location>
        <begin position="896"/>
        <end position="910"/>
    </location>
</feature>
<feature type="region of interest" description="Disordered" evidence="1">
    <location>
        <begin position="470"/>
        <end position="503"/>
    </location>
</feature>
<feature type="non-terminal residue" evidence="3">
    <location>
        <position position="1280"/>
    </location>
</feature>
<organism evidence="3 4">
    <name type="scientific">Batillaria attramentaria</name>
    <dbReference type="NCBI Taxonomy" id="370345"/>
    <lineage>
        <taxon>Eukaryota</taxon>
        <taxon>Metazoa</taxon>
        <taxon>Spiralia</taxon>
        <taxon>Lophotrochozoa</taxon>
        <taxon>Mollusca</taxon>
        <taxon>Gastropoda</taxon>
        <taxon>Caenogastropoda</taxon>
        <taxon>Sorbeoconcha</taxon>
        <taxon>Cerithioidea</taxon>
        <taxon>Batillariidae</taxon>
        <taxon>Batillaria</taxon>
    </lineage>
</organism>